<dbReference type="PANTHER" id="PTHR37300:SF1">
    <property type="entry name" value="UPF0291 PROTEIN YNZC"/>
    <property type="match status" value="1"/>
</dbReference>
<dbReference type="RefSeq" id="WP_305022134.1">
    <property type="nucleotide sequence ID" value="NZ_JAUQTB010000001.1"/>
</dbReference>
<protein>
    <recommendedName>
        <fullName evidence="2">UPF0291 protein Q5741_00755</fullName>
    </recommendedName>
</protein>
<dbReference type="SUPFAM" id="SSF158221">
    <property type="entry name" value="YnzC-like"/>
    <property type="match status" value="1"/>
</dbReference>
<dbReference type="Proteomes" id="UP001240171">
    <property type="component" value="Unassembled WGS sequence"/>
</dbReference>
<comment type="subcellular location">
    <subcellularLocation>
        <location evidence="2">Cytoplasm</location>
    </subcellularLocation>
</comment>
<dbReference type="InterPro" id="IPR009242">
    <property type="entry name" value="DUF896"/>
</dbReference>
<organism evidence="3 4">
    <name type="scientific">Paenibacillus lacisoli</name>
    <dbReference type="NCBI Taxonomy" id="3064525"/>
    <lineage>
        <taxon>Bacteria</taxon>
        <taxon>Bacillati</taxon>
        <taxon>Bacillota</taxon>
        <taxon>Bacilli</taxon>
        <taxon>Bacillales</taxon>
        <taxon>Paenibacillaceae</taxon>
        <taxon>Paenibacillus</taxon>
    </lineage>
</organism>
<keyword evidence="4" id="KW-1185">Reference proteome</keyword>
<dbReference type="EMBL" id="JAUQTB010000001">
    <property type="protein sequence ID" value="MDO7904938.1"/>
    <property type="molecule type" value="Genomic_DNA"/>
</dbReference>
<comment type="similarity">
    <text evidence="2">Belongs to the UPF0291 family.</text>
</comment>
<proteinExistence type="inferred from homology"/>
<reference evidence="3 4" key="1">
    <citation type="submission" date="2023-07" db="EMBL/GenBank/DDBJ databases">
        <title>Paenibacillus sp. JX-17 nov. isolated from soil.</title>
        <authorList>
            <person name="Wan Y."/>
            <person name="Liu B."/>
        </authorList>
    </citation>
    <scope>NUCLEOTIDE SEQUENCE [LARGE SCALE GENOMIC DNA]</scope>
    <source>
        <strain evidence="3 4">JX-17</strain>
    </source>
</reference>
<keyword evidence="1 2" id="KW-0963">Cytoplasm</keyword>
<dbReference type="PANTHER" id="PTHR37300">
    <property type="entry name" value="UPF0291 PROTEIN CBO2609/CLC_2481"/>
    <property type="match status" value="1"/>
</dbReference>
<gene>
    <name evidence="3" type="ORF">Q5741_00755</name>
</gene>
<dbReference type="Gene3D" id="1.10.287.540">
    <property type="entry name" value="Helix hairpin bin"/>
    <property type="match status" value="1"/>
</dbReference>
<evidence type="ECO:0000313" key="3">
    <source>
        <dbReference type="EMBL" id="MDO7904938.1"/>
    </source>
</evidence>
<dbReference type="Pfam" id="PF05979">
    <property type="entry name" value="DUF896"/>
    <property type="match status" value="1"/>
</dbReference>
<sequence length="68" mass="7912">MDIDSLVERINELARKAKNEGLTEEELVERGKLREIYLGNIRRNFRQQLDSIEIVDDDQSSNESGPKH</sequence>
<evidence type="ECO:0000256" key="2">
    <source>
        <dbReference type="HAMAP-Rule" id="MF_01103"/>
    </source>
</evidence>
<dbReference type="HAMAP" id="MF_01103">
    <property type="entry name" value="UPF0291"/>
    <property type="match status" value="1"/>
</dbReference>
<name>A0ABT9C6Q6_9BACL</name>
<evidence type="ECO:0000313" key="4">
    <source>
        <dbReference type="Proteomes" id="UP001240171"/>
    </source>
</evidence>
<comment type="caution">
    <text evidence="3">The sequence shown here is derived from an EMBL/GenBank/DDBJ whole genome shotgun (WGS) entry which is preliminary data.</text>
</comment>
<evidence type="ECO:0000256" key="1">
    <source>
        <dbReference type="ARBA" id="ARBA00022490"/>
    </source>
</evidence>
<accession>A0ABT9C6Q6</accession>